<feature type="compositionally biased region" description="Basic and acidic residues" evidence="1">
    <location>
        <begin position="100"/>
        <end position="112"/>
    </location>
</feature>
<name>A0A2T5V1R2_9HYPH</name>
<feature type="compositionally biased region" description="Basic residues" evidence="1">
    <location>
        <begin position="124"/>
        <end position="134"/>
    </location>
</feature>
<feature type="region of interest" description="Disordered" evidence="1">
    <location>
        <begin position="1"/>
        <end position="47"/>
    </location>
</feature>
<proteinExistence type="predicted"/>
<sequence>MPRSAGPNARRRRSEGNGRSQAAFFGRVQAAHSSRRPPGAGFSKSDPKMVAGYVRLNYPRHCRLRPAIHAVMFRHGVLANSPLISNSSRMDVSRHGSRLGGRDDGGEIETHNRLPFSVQTLRSSRQRPSRRTAHTSRPIQRPHTTLRALHRHPPGFAGQRRMRGRSQELAAVRKRYVISTGNRSRTARLRFQAAPAKQATRHHRPPRETFCAPRQVRRKRWRCSLR</sequence>
<keyword evidence="3" id="KW-1185">Reference proteome</keyword>
<gene>
    <name evidence="2" type="ORF">C8N35_110155</name>
</gene>
<dbReference type="AlphaFoldDB" id="A0A2T5V1R2"/>
<feature type="region of interest" description="Disordered" evidence="1">
    <location>
        <begin position="88"/>
        <end position="139"/>
    </location>
</feature>
<dbReference type="Proteomes" id="UP000244081">
    <property type="component" value="Unassembled WGS sequence"/>
</dbReference>
<evidence type="ECO:0000313" key="2">
    <source>
        <dbReference type="EMBL" id="PTW57676.1"/>
    </source>
</evidence>
<evidence type="ECO:0000256" key="1">
    <source>
        <dbReference type="SAM" id="MobiDB-lite"/>
    </source>
</evidence>
<comment type="caution">
    <text evidence="2">The sequence shown here is derived from an EMBL/GenBank/DDBJ whole genome shotgun (WGS) entry which is preliminary data.</text>
</comment>
<accession>A0A2T5V1R2</accession>
<protein>
    <submittedName>
        <fullName evidence="2">Uncharacterized protein</fullName>
    </submittedName>
</protein>
<reference evidence="2 3" key="1">
    <citation type="submission" date="2018-04" db="EMBL/GenBank/DDBJ databases">
        <title>Genomic Encyclopedia of Archaeal and Bacterial Type Strains, Phase II (KMG-II): from individual species to whole genera.</title>
        <authorList>
            <person name="Goeker M."/>
        </authorList>
    </citation>
    <scope>NUCLEOTIDE SEQUENCE [LARGE SCALE GENOMIC DNA]</scope>
    <source>
        <strain evidence="2 3">DSM 23382</strain>
    </source>
</reference>
<organism evidence="2 3">
    <name type="scientific">Breoghania corrubedonensis</name>
    <dbReference type="NCBI Taxonomy" id="665038"/>
    <lineage>
        <taxon>Bacteria</taxon>
        <taxon>Pseudomonadati</taxon>
        <taxon>Pseudomonadota</taxon>
        <taxon>Alphaproteobacteria</taxon>
        <taxon>Hyphomicrobiales</taxon>
        <taxon>Stappiaceae</taxon>
        <taxon>Breoghania</taxon>
    </lineage>
</organism>
<evidence type="ECO:0000313" key="3">
    <source>
        <dbReference type="Proteomes" id="UP000244081"/>
    </source>
</evidence>
<dbReference type="EMBL" id="QAYG01000010">
    <property type="protein sequence ID" value="PTW57676.1"/>
    <property type="molecule type" value="Genomic_DNA"/>
</dbReference>